<dbReference type="GO" id="GO:0043027">
    <property type="term" value="F:cysteine-type endopeptidase inhibitor activity involved in apoptotic process"/>
    <property type="evidence" value="ECO:0007669"/>
    <property type="project" value="TreeGrafter"/>
</dbReference>
<evidence type="ECO:0000313" key="2">
    <source>
        <dbReference type="EnsemblMetazoa" id="BGLB038109-PA"/>
    </source>
</evidence>
<proteinExistence type="predicted"/>
<dbReference type="InterPro" id="IPR050784">
    <property type="entry name" value="IAP"/>
</dbReference>
<dbReference type="GO" id="GO:0061630">
    <property type="term" value="F:ubiquitin protein ligase activity"/>
    <property type="evidence" value="ECO:0007669"/>
    <property type="project" value="TreeGrafter"/>
</dbReference>
<organism evidence="2 3">
    <name type="scientific">Biomphalaria glabrata</name>
    <name type="common">Bloodfluke planorb</name>
    <name type="synonym">Freshwater snail</name>
    <dbReference type="NCBI Taxonomy" id="6526"/>
    <lineage>
        <taxon>Eukaryota</taxon>
        <taxon>Metazoa</taxon>
        <taxon>Spiralia</taxon>
        <taxon>Lophotrochozoa</taxon>
        <taxon>Mollusca</taxon>
        <taxon>Gastropoda</taxon>
        <taxon>Heterobranchia</taxon>
        <taxon>Euthyneura</taxon>
        <taxon>Panpulmonata</taxon>
        <taxon>Hygrophila</taxon>
        <taxon>Lymnaeoidea</taxon>
        <taxon>Planorbidae</taxon>
        <taxon>Biomphalaria</taxon>
    </lineage>
</organism>
<evidence type="ECO:0000256" key="1">
    <source>
        <dbReference type="SAM" id="MobiDB-lite"/>
    </source>
</evidence>
<dbReference type="VEuPathDB" id="VectorBase:BGLAX_052802"/>
<evidence type="ECO:0000313" key="3">
    <source>
        <dbReference type="Proteomes" id="UP000076420"/>
    </source>
</evidence>
<dbReference type="InterPro" id="IPR001370">
    <property type="entry name" value="BIR_rpt"/>
</dbReference>
<dbReference type="Pfam" id="PF00653">
    <property type="entry name" value="BIR"/>
    <property type="match status" value="2"/>
</dbReference>
<gene>
    <name evidence="2" type="primary">106067499</name>
</gene>
<dbReference type="PANTHER" id="PTHR10044">
    <property type="entry name" value="INHIBITOR OF APOPTOSIS"/>
    <property type="match status" value="1"/>
</dbReference>
<dbReference type="GO" id="GO:0043066">
    <property type="term" value="P:negative regulation of apoptotic process"/>
    <property type="evidence" value="ECO:0007669"/>
    <property type="project" value="TreeGrafter"/>
</dbReference>
<dbReference type="PANTHER" id="PTHR10044:SF139">
    <property type="entry name" value="DEATH-ASSOCIATED INHIBITOR OF APOPTOSIS 2"/>
    <property type="match status" value="1"/>
</dbReference>
<sequence>MEQELNRLRTFLKYPKDASLSASVLAHRGFLYLGEDREKAVECYSCRKTFSILNCIDEILNKHSQISPSCHVVNNSGFSNVNSSTTFSPSFCQPLVNCKNVKSFKGIHKGIPAISPPLNSEATEASLSSLNSESGSTVRNILFAEFSNTNNSSQRKTNQACCSNKSSSFLNSSIPTSVPHNTNSDLIVYESSTSDVQSDGLPIISRELDTATPGVSNIGLPVSSDAQGDESSVQTSTVVTPRPKTEDPETALVQSLTSQSNINISSQTRESEAHISSVSNTAATGPTYSDLGIITERAKRQEYAVKQKRLETFASWPRDHHLRPEDLVEAGFYYAGYGDCSRCFFCGGGLRNWDDQDDVWVEHARWFPKCAYIREKLGSNFIDVVQELTKQFDQITWNMVTERLKTPILLNNQESFLKRDPAVKSVVEMGYAEQDVIQIAYLLKEQ</sequence>
<dbReference type="GO" id="GO:0051726">
    <property type="term" value="P:regulation of cell cycle"/>
    <property type="evidence" value="ECO:0007669"/>
    <property type="project" value="TreeGrafter"/>
</dbReference>
<protein>
    <submittedName>
        <fullName evidence="2">Uncharacterized protein</fullName>
    </submittedName>
</protein>
<dbReference type="PROSITE" id="PS01282">
    <property type="entry name" value="BIR_REPEAT_1"/>
    <property type="match status" value="1"/>
</dbReference>
<dbReference type="AlphaFoldDB" id="A0A2C9M3H7"/>
<dbReference type="STRING" id="6526.A0A2C9M3H7"/>
<feature type="region of interest" description="Disordered" evidence="1">
    <location>
        <begin position="222"/>
        <end position="248"/>
    </location>
</feature>
<dbReference type="GO" id="GO:0031398">
    <property type="term" value="P:positive regulation of protein ubiquitination"/>
    <property type="evidence" value="ECO:0007669"/>
    <property type="project" value="TreeGrafter"/>
</dbReference>
<accession>A0A2C9M3H7</accession>
<dbReference type="PROSITE" id="PS50143">
    <property type="entry name" value="BIR_REPEAT_2"/>
    <property type="match status" value="2"/>
</dbReference>
<feature type="compositionally biased region" description="Polar residues" evidence="1">
    <location>
        <begin position="224"/>
        <end position="239"/>
    </location>
</feature>
<dbReference type="SMART" id="SM00238">
    <property type="entry name" value="BIR"/>
    <property type="match status" value="2"/>
</dbReference>
<dbReference type="GO" id="GO:0005737">
    <property type="term" value="C:cytoplasm"/>
    <property type="evidence" value="ECO:0007669"/>
    <property type="project" value="TreeGrafter"/>
</dbReference>
<dbReference type="SUPFAM" id="SSF57924">
    <property type="entry name" value="Inhibitor of apoptosis (IAP) repeat"/>
    <property type="match status" value="2"/>
</dbReference>
<dbReference type="KEGG" id="bgt:106067499"/>
<dbReference type="EnsemblMetazoa" id="BGLB038109-RA">
    <property type="protein sequence ID" value="BGLB038109-PA"/>
    <property type="gene ID" value="BGLB038109"/>
</dbReference>
<dbReference type="VEuPathDB" id="VectorBase:BGLB038109"/>
<dbReference type="GO" id="GO:0005634">
    <property type="term" value="C:nucleus"/>
    <property type="evidence" value="ECO:0007669"/>
    <property type="project" value="TreeGrafter"/>
</dbReference>
<name>A0A2C9M3H7_BIOGL</name>
<dbReference type="Gene3D" id="1.10.1170.10">
    <property type="entry name" value="Inhibitor Of Apoptosis Protein (2mihbC-IAP-1), Chain A"/>
    <property type="match status" value="2"/>
</dbReference>
<dbReference type="Proteomes" id="UP000076420">
    <property type="component" value="Unassembled WGS sequence"/>
</dbReference>
<dbReference type="CDD" id="cd00022">
    <property type="entry name" value="BIR"/>
    <property type="match status" value="1"/>
</dbReference>
<reference evidence="2" key="1">
    <citation type="submission" date="2020-05" db="UniProtKB">
        <authorList>
            <consortium name="EnsemblMetazoa"/>
        </authorList>
    </citation>
    <scope>IDENTIFICATION</scope>
    <source>
        <strain evidence="2">BB02</strain>
    </source>
</reference>